<dbReference type="Proteomes" id="UP000017836">
    <property type="component" value="Unassembled WGS sequence"/>
</dbReference>
<dbReference type="OrthoDB" id="641149at2759"/>
<keyword evidence="4" id="KW-1185">Reference proteome</keyword>
<dbReference type="STRING" id="13333.W1NZ52"/>
<dbReference type="EMBL" id="KI394767">
    <property type="protein sequence ID" value="ERN00933.1"/>
    <property type="molecule type" value="Genomic_DNA"/>
</dbReference>
<name>W1NZ52_AMBTC</name>
<feature type="domain" description="PWWP" evidence="2">
    <location>
        <begin position="22"/>
        <end position="73"/>
    </location>
</feature>
<protein>
    <recommendedName>
        <fullName evidence="2">PWWP domain-containing protein</fullName>
    </recommendedName>
</protein>
<dbReference type="InterPro" id="IPR000313">
    <property type="entry name" value="PWWP_dom"/>
</dbReference>
<proteinExistence type="predicted"/>
<dbReference type="OMA" id="RLYGTYT"/>
<dbReference type="eggNOG" id="ENOG502S57X">
    <property type="taxonomic scope" value="Eukaryota"/>
</dbReference>
<dbReference type="SUPFAM" id="SSF63748">
    <property type="entry name" value="Tudor/PWWP/MBT"/>
    <property type="match status" value="1"/>
</dbReference>
<dbReference type="Pfam" id="PF00855">
    <property type="entry name" value="PWWP"/>
    <property type="match status" value="1"/>
</dbReference>
<dbReference type="Gramene" id="ERN00933">
    <property type="protein sequence ID" value="ERN00933"/>
    <property type="gene ID" value="AMTR_s00002p00020080"/>
</dbReference>
<accession>W1NZ52</accession>
<gene>
    <name evidence="3" type="ORF">AMTR_s00002p00020080</name>
</gene>
<evidence type="ECO:0000313" key="3">
    <source>
        <dbReference type="EMBL" id="ERN00933.1"/>
    </source>
</evidence>
<dbReference type="AlphaFoldDB" id="W1NZ52"/>
<evidence type="ECO:0000313" key="4">
    <source>
        <dbReference type="Proteomes" id="UP000017836"/>
    </source>
</evidence>
<dbReference type="PROSITE" id="PS50812">
    <property type="entry name" value="PWWP"/>
    <property type="match status" value="1"/>
</dbReference>
<dbReference type="HOGENOM" id="CLU_1463199_0_0_1"/>
<feature type="compositionally biased region" description="Basic and acidic residues" evidence="1">
    <location>
        <begin position="122"/>
        <end position="152"/>
    </location>
</feature>
<evidence type="ECO:0000256" key="1">
    <source>
        <dbReference type="SAM" id="MobiDB-lite"/>
    </source>
</evidence>
<dbReference type="CDD" id="cd05162">
    <property type="entry name" value="PWWP"/>
    <property type="match status" value="1"/>
</dbReference>
<dbReference type="Gene3D" id="2.30.30.140">
    <property type="match status" value="1"/>
</dbReference>
<organism evidence="3 4">
    <name type="scientific">Amborella trichopoda</name>
    <dbReference type="NCBI Taxonomy" id="13333"/>
    <lineage>
        <taxon>Eukaryota</taxon>
        <taxon>Viridiplantae</taxon>
        <taxon>Streptophyta</taxon>
        <taxon>Embryophyta</taxon>
        <taxon>Tracheophyta</taxon>
        <taxon>Spermatophyta</taxon>
        <taxon>Magnoliopsida</taxon>
        <taxon>Amborellales</taxon>
        <taxon>Amborellaceae</taxon>
        <taxon>Amborella</taxon>
    </lineage>
</organism>
<reference evidence="4" key="1">
    <citation type="journal article" date="2013" name="Science">
        <title>The Amborella genome and the evolution of flowering plants.</title>
        <authorList>
            <consortium name="Amborella Genome Project"/>
        </authorList>
    </citation>
    <scope>NUCLEOTIDE SEQUENCE [LARGE SCALE GENOMIC DNA]</scope>
</reference>
<sequence>MELKRNNTNHDVNDAERSSPPLGVLMWVKIHDGLWWPAQVVDDKMVCDSNKLNDIIEGGFLVRLYGSYDHLWVDPMIDRSEFEDIVKQNNYSEKETFRKVLELDIAETKAGDKSKRKPAQSKGKDYTKEKKPKKCMVEQDQKETKAASETRSLECSNDSGTRRVKMMRCLGLTAPPGSPFQNSRS</sequence>
<feature type="region of interest" description="Disordered" evidence="1">
    <location>
        <begin position="109"/>
        <end position="158"/>
    </location>
</feature>
<dbReference type="KEGG" id="atr:18429009"/>
<evidence type="ECO:0000259" key="2">
    <source>
        <dbReference type="PROSITE" id="PS50812"/>
    </source>
</evidence>